<dbReference type="PROSITE" id="PS50126">
    <property type="entry name" value="S1"/>
    <property type="match status" value="1"/>
</dbReference>
<evidence type="ECO:0000256" key="1">
    <source>
        <dbReference type="ARBA" id="ARBA00022835"/>
    </source>
</evidence>
<sequence length="166" mass="18643">RDGQIFATKTGIVSIDKERRAIEIKGHQDEDRKIIKINDIIIGTIQFLRLYSVGISFATINNKIHFNSSYFGNIHVSHISHKFIERIADAFQITDIVRAKVIKKEQNEYSLSTVGNDLGVIHADCSICGSTLGKIGQNKLKCSRCGNSENRKLASDYGNVTENLRY</sequence>
<dbReference type="Gene3D" id="2.20.70.10">
    <property type="match status" value="1"/>
</dbReference>
<dbReference type="SMART" id="SM00316">
    <property type="entry name" value="S1"/>
    <property type="match status" value="1"/>
</dbReference>
<dbReference type="InterPro" id="IPR003029">
    <property type="entry name" value="S1_domain"/>
</dbReference>
<feature type="domain" description="S1 motif" evidence="2">
    <location>
        <begin position="38"/>
        <end position="114"/>
    </location>
</feature>
<proteinExistence type="predicted"/>
<dbReference type="NCBIfam" id="NF034126">
    <property type="entry name" value="PRK09521.1"/>
    <property type="match status" value="1"/>
</dbReference>
<dbReference type="SUPFAM" id="SSF50249">
    <property type="entry name" value="Nucleic acid-binding proteins"/>
    <property type="match status" value="1"/>
</dbReference>
<name>X1HM49_9ZZZZ</name>
<gene>
    <name evidence="3" type="ORF">S03H2_49201</name>
</gene>
<evidence type="ECO:0000313" key="3">
    <source>
        <dbReference type="EMBL" id="GAH70537.1"/>
    </source>
</evidence>
<dbReference type="PANTHER" id="PTHR12686">
    <property type="entry name" value="3'-5' EXORIBONUCLEASE CSL4-RELATED"/>
    <property type="match status" value="1"/>
</dbReference>
<dbReference type="Gene3D" id="2.40.50.140">
    <property type="entry name" value="Nucleic acid-binding proteins"/>
    <property type="match status" value="1"/>
</dbReference>
<dbReference type="InterPro" id="IPR039771">
    <property type="entry name" value="Csl4"/>
</dbReference>
<dbReference type="GO" id="GO:0003676">
    <property type="term" value="F:nucleic acid binding"/>
    <property type="evidence" value="ECO:0007669"/>
    <property type="project" value="InterPro"/>
</dbReference>
<dbReference type="InterPro" id="IPR012340">
    <property type="entry name" value="NA-bd_OB-fold"/>
</dbReference>
<reference evidence="3" key="1">
    <citation type="journal article" date="2014" name="Front. Microbiol.">
        <title>High frequency of phylogenetically diverse reductive dehalogenase-homologous genes in deep subseafloor sedimentary metagenomes.</title>
        <authorList>
            <person name="Kawai M."/>
            <person name="Futagami T."/>
            <person name="Toyoda A."/>
            <person name="Takaki Y."/>
            <person name="Nishi S."/>
            <person name="Hori S."/>
            <person name="Arai W."/>
            <person name="Tsubouchi T."/>
            <person name="Morono Y."/>
            <person name="Uchiyama I."/>
            <person name="Ito T."/>
            <person name="Fujiyama A."/>
            <person name="Inagaki F."/>
            <person name="Takami H."/>
        </authorList>
    </citation>
    <scope>NUCLEOTIDE SEQUENCE</scope>
    <source>
        <strain evidence="3">Expedition CK06-06</strain>
    </source>
</reference>
<comment type="caution">
    <text evidence="3">The sequence shown here is derived from an EMBL/GenBank/DDBJ whole genome shotgun (WGS) entry which is preliminary data.</text>
</comment>
<dbReference type="EMBL" id="BARU01031075">
    <property type="protein sequence ID" value="GAH70537.1"/>
    <property type="molecule type" value="Genomic_DNA"/>
</dbReference>
<accession>X1HM49</accession>
<evidence type="ECO:0000259" key="2">
    <source>
        <dbReference type="PROSITE" id="PS50126"/>
    </source>
</evidence>
<dbReference type="GO" id="GO:0006396">
    <property type="term" value="P:RNA processing"/>
    <property type="evidence" value="ECO:0007669"/>
    <property type="project" value="InterPro"/>
</dbReference>
<dbReference type="PANTHER" id="PTHR12686:SF8">
    <property type="entry name" value="EXOSOME COMPLEX COMPONENT CSL4"/>
    <property type="match status" value="1"/>
</dbReference>
<keyword evidence="1" id="KW-0271">Exosome</keyword>
<feature type="non-terminal residue" evidence="3">
    <location>
        <position position="1"/>
    </location>
</feature>
<dbReference type="GO" id="GO:0000178">
    <property type="term" value="C:exosome (RNase complex)"/>
    <property type="evidence" value="ECO:0007669"/>
    <property type="project" value="UniProtKB-KW"/>
</dbReference>
<dbReference type="AlphaFoldDB" id="X1HM49"/>
<protein>
    <recommendedName>
        <fullName evidence="2">S1 motif domain-containing protein</fullName>
    </recommendedName>
</protein>
<organism evidence="3">
    <name type="scientific">marine sediment metagenome</name>
    <dbReference type="NCBI Taxonomy" id="412755"/>
    <lineage>
        <taxon>unclassified sequences</taxon>
        <taxon>metagenomes</taxon>
        <taxon>ecological metagenomes</taxon>
    </lineage>
</organism>